<dbReference type="RefSeq" id="WP_154465368.1">
    <property type="nucleotide sequence ID" value="NZ_JAXDZL010000173.1"/>
</dbReference>
<dbReference type="Proteomes" id="UP000436047">
    <property type="component" value="Unassembled WGS sequence"/>
</dbReference>
<evidence type="ECO:0000313" key="2">
    <source>
        <dbReference type="Proteomes" id="UP000436047"/>
    </source>
</evidence>
<sequence>MGKTQAILMIAVCLFLFILPILLLPSLIFSNQGLDNASSKVMNDNTLITENIKETEIEIETILRNKHDALIDEIELEAQRLGENEEYSITDSFIDKIIIESTLIISQFCASRLYQGPPLCKNY</sequence>
<organism evidence="1 2">
    <name type="scientific">Eisenbergiella porci</name>
    <dbReference type="NCBI Taxonomy" id="2652274"/>
    <lineage>
        <taxon>Bacteria</taxon>
        <taxon>Bacillati</taxon>
        <taxon>Bacillota</taxon>
        <taxon>Clostridia</taxon>
        <taxon>Lachnospirales</taxon>
        <taxon>Lachnospiraceae</taxon>
        <taxon>Eisenbergiella</taxon>
    </lineage>
</organism>
<keyword evidence="2" id="KW-1185">Reference proteome</keyword>
<gene>
    <name evidence="1" type="ORF">FYJ45_14930</name>
</gene>
<reference evidence="1 2" key="1">
    <citation type="submission" date="2019-08" db="EMBL/GenBank/DDBJ databases">
        <title>In-depth cultivation of the pig gut microbiome towards novel bacterial diversity and tailored functional studies.</title>
        <authorList>
            <person name="Wylensek D."/>
            <person name="Hitch T.C.A."/>
            <person name="Clavel T."/>
        </authorList>
    </citation>
    <scope>NUCLEOTIDE SEQUENCE [LARGE SCALE GENOMIC DNA]</scope>
    <source>
        <strain evidence="1 2">WCA-389-WT-23B</strain>
    </source>
</reference>
<dbReference type="EMBL" id="VUMI01000023">
    <property type="protein sequence ID" value="MSS89530.1"/>
    <property type="molecule type" value="Genomic_DNA"/>
</dbReference>
<protein>
    <submittedName>
        <fullName evidence="1">Uncharacterized protein</fullName>
    </submittedName>
</protein>
<name>A0A6N7WJF4_9FIRM</name>
<comment type="caution">
    <text evidence="1">The sequence shown here is derived from an EMBL/GenBank/DDBJ whole genome shotgun (WGS) entry which is preliminary data.</text>
</comment>
<evidence type="ECO:0000313" key="1">
    <source>
        <dbReference type="EMBL" id="MSS89530.1"/>
    </source>
</evidence>
<proteinExistence type="predicted"/>
<dbReference type="GeneID" id="86054338"/>
<accession>A0A6N7WJF4</accession>
<dbReference type="AlphaFoldDB" id="A0A6N7WJF4"/>